<reference evidence="7" key="1">
    <citation type="submission" date="2021-04" db="EMBL/GenBank/DDBJ databases">
        <authorList>
            <consortium name="Wellcome Sanger Institute Data Sharing"/>
        </authorList>
    </citation>
    <scope>NUCLEOTIDE SEQUENCE [LARGE SCALE GENOMIC DNA]</scope>
</reference>
<evidence type="ECO:0000256" key="1">
    <source>
        <dbReference type="ARBA" id="ARBA00022859"/>
    </source>
</evidence>
<keyword evidence="8" id="KW-1185">Reference proteome</keyword>
<keyword evidence="3" id="KW-0393">Immunoglobulin domain</keyword>
<reference evidence="7" key="3">
    <citation type="submission" date="2025-09" db="UniProtKB">
        <authorList>
            <consortium name="Ensembl"/>
        </authorList>
    </citation>
    <scope>IDENTIFICATION</scope>
</reference>
<keyword evidence="4" id="KW-1280">Immunoglobulin</keyword>
<dbReference type="PANTHER" id="PTHR23266">
    <property type="entry name" value="IMMUNOGLOBULIN HEAVY CHAIN"/>
    <property type="match status" value="1"/>
</dbReference>
<keyword evidence="2" id="KW-1064">Adaptive immunity</keyword>
<dbReference type="Pfam" id="PF07686">
    <property type="entry name" value="V-set"/>
    <property type="match status" value="1"/>
</dbReference>
<sequence>MFSVALLLLLAAGCVKCEQLTQPASVTVQPGQRLTITCQVSYSVGSYWTAWIRQPAGKGLEWIGSAAAGSTTSYKDSLKNKFSISSDSSSNTVTLNGQNVQSEDTAVYYCARRATVRDNNSYWGKGTKVTVSSGDTATAPTLFSLVQCQPGSGDRITVGCLALDFSPSSLTFQWTNARGTSLNSVEYPPVEKNNKYTEVSLVELSKSDWDAMHSFNCSAGSRSLMLQKPSYPPKVTLLSVPRGDTQALVCTIDYFAPKELTVKWKKNAHNVSGTTDWKQEQTGNKFSVVSILNVKNTDWDNRDVYTCEVTHAGTQYIKKASKAPITVTLNQPSPKEIFSNNQVKLECVITGQDRSIVDDTKITWQIDGQNVIENVTHLATQSSSGQYSKTSTMTRSYTEWLGVTKVRCSAEGNDMTPVVQDLTVHKGDGENKPKVHVLQDNDLQETDSEITLVCLVTSPKLRDYYIAWSEHTGQKNGEYTDGINFPPQKTKTGYSVTSVYTITKEKWNTHKVGCYVWPAGSDVHMDPKEVSKAQGNSLEC</sequence>
<dbReference type="SMART" id="SM00409">
    <property type="entry name" value="IG"/>
    <property type="match status" value="2"/>
</dbReference>
<feature type="chain" id="PRO_5025617863" description="Ig-like domain-containing protein" evidence="5">
    <location>
        <begin position="18"/>
        <end position="540"/>
    </location>
</feature>
<dbReference type="GeneTree" id="ENSGT01020000230358"/>
<reference evidence="7" key="2">
    <citation type="submission" date="2025-08" db="UniProtKB">
        <authorList>
            <consortium name="Ensembl"/>
        </authorList>
    </citation>
    <scope>IDENTIFICATION</scope>
</reference>
<feature type="domain" description="Ig-like" evidence="6">
    <location>
        <begin position="140"/>
        <end position="227"/>
    </location>
</feature>
<keyword evidence="5" id="KW-0732">Signal</keyword>
<feature type="domain" description="Ig-like" evidence="6">
    <location>
        <begin position="433"/>
        <end position="531"/>
    </location>
</feature>
<dbReference type="CDD" id="cd00098">
    <property type="entry name" value="IgC1"/>
    <property type="match status" value="1"/>
</dbReference>
<accession>A0A671WUA0</accession>
<dbReference type="AlphaFoldDB" id="A0A671WUA0"/>
<evidence type="ECO:0000313" key="7">
    <source>
        <dbReference type="Ensembl" id="ENSSAUP00010041562.1"/>
    </source>
</evidence>
<feature type="domain" description="Ig-like" evidence="6">
    <location>
        <begin position="18"/>
        <end position="110"/>
    </location>
</feature>
<dbReference type="InterPro" id="IPR003599">
    <property type="entry name" value="Ig_sub"/>
</dbReference>
<proteinExistence type="predicted"/>
<dbReference type="SMART" id="SM00407">
    <property type="entry name" value="IGc1"/>
    <property type="match status" value="2"/>
</dbReference>
<dbReference type="Pfam" id="PF07654">
    <property type="entry name" value="C1-set"/>
    <property type="match status" value="3"/>
</dbReference>
<evidence type="ECO:0000313" key="8">
    <source>
        <dbReference type="Proteomes" id="UP000472265"/>
    </source>
</evidence>
<dbReference type="FunFam" id="2.60.40.10:FF:001648">
    <property type="entry name" value="Immunoglobulin heavy variable 4-3"/>
    <property type="match status" value="1"/>
</dbReference>
<dbReference type="OMA" id="ITQGQWV"/>
<dbReference type="InterPro" id="IPR003006">
    <property type="entry name" value="Ig/MHC_CS"/>
</dbReference>
<evidence type="ECO:0000256" key="5">
    <source>
        <dbReference type="SAM" id="SignalP"/>
    </source>
</evidence>
<dbReference type="Proteomes" id="UP000472265">
    <property type="component" value="Chromosome 23"/>
</dbReference>
<protein>
    <recommendedName>
        <fullName evidence="6">Ig-like domain-containing protein</fullName>
    </recommendedName>
</protein>
<dbReference type="SUPFAM" id="SSF48726">
    <property type="entry name" value="Immunoglobulin"/>
    <property type="match status" value="5"/>
</dbReference>
<dbReference type="GO" id="GO:0002250">
    <property type="term" value="P:adaptive immune response"/>
    <property type="evidence" value="ECO:0007669"/>
    <property type="project" value="UniProtKB-KW"/>
</dbReference>
<evidence type="ECO:0000259" key="6">
    <source>
        <dbReference type="PROSITE" id="PS50835"/>
    </source>
</evidence>
<dbReference type="PROSITE" id="PS00290">
    <property type="entry name" value="IG_MHC"/>
    <property type="match status" value="1"/>
</dbReference>
<organism evidence="7 8">
    <name type="scientific">Sparus aurata</name>
    <name type="common">Gilthead sea bream</name>
    <dbReference type="NCBI Taxonomy" id="8175"/>
    <lineage>
        <taxon>Eukaryota</taxon>
        <taxon>Metazoa</taxon>
        <taxon>Chordata</taxon>
        <taxon>Craniata</taxon>
        <taxon>Vertebrata</taxon>
        <taxon>Euteleostomi</taxon>
        <taxon>Actinopterygii</taxon>
        <taxon>Neopterygii</taxon>
        <taxon>Teleostei</taxon>
        <taxon>Neoteleostei</taxon>
        <taxon>Acanthomorphata</taxon>
        <taxon>Eupercaria</taxon>
        <taxon>Spariformes</taxon>
        <taxon>Sparidae</taxon>
        <taxon>Sparus</taxon>
    </lineage>
</organism>
<dbReference type="GO" id="GO:0019814">
    <property type="term" value="C:immunoglobulin complex"/>
    <property type="evidence" value="ECO:0007669"/>
    <property type="project" value="UniProtKB-KW"/>
</dbReference>
<evidence type="ECO:0000256" key="4">
    <source>
        <dbReference type="ARBA" id="ARBA00043265"/>
    </source>
</evidence>
<dbReference type="InterPro" id="IPR003597">
    <property type="entry name" value="Ig_C1-set"/>
</dbReference>
<dbReference type="InterPro" id="IPR013783">
    <property type="entry name" value="Ig-like_fold"/>
</dbReference>
<dbReference type="InterPro" id="IPR007110">
    <property type="entry name" value="Ig-like_dom"/>
</dbReference>
<dbReference type="InterPro" id="IPR050199">
    <property type="entry name" value="IgHV"/>
</dbReference>
<dbReference type="PROSITE" id="PS50835">
    <property type="entry name" value="IG_LIKE"/>
    <property type="match status" value="4"/>
</dbReference>
<feature type="domain" description="Ig-like" evidence="6">
    <location>
        <begin position="233"/>
        <end position="328"/>
    </location>
</feature>
<dbReference type="Gene3D" id="2.60.40.10">
    <property type="entry name" value="Immunoglobulins"/>
    <property type="match status" value="5"/>
</dbReference>
<dbReference type="InterPro" id="IPR036179">
    <property type="entry name" value="Ig-like_dom_sf"/>
</dbReference>
<dbReference type="InParanoid" id="A0A671WUA0"/>
<evidence type="ECO:0000256" key="2">
    <source>
        <dbReference type="ARBA" id="ARBA00023130"/>
    </source>
</evidence>
<keyword evidence="1" id="KW-0391">Immunity</keyword>
<dbReference type="InterPro" id="IPR013106">
    <property type="entry name" value="Ig_V-set"/>
</dbReference>
<dbReference type="GO" id="GO:0005576">
    <property type="term" value="C:extracellular region"/>
    <property type="evidence" value="ECO:0007669"/>
    <property type="project" value="UniProtKB-ARBA"/>
</dbReference>
<name>A0A671WUA0_SPAAU</name>
<evidence type="ECO:0000256" key="3">
    <source>
        <dbReference type="ARBA" id="ARBA00023319"/>
    </source>
</evidence>
<dbReference type="SMART" id="SM00406">
    <property type="entry name" value="IGv"/>
    <property type="match status" value="1"/>
</dbReference>
<feature type="signal peptide" evidence="5">
    <location>
        <begin position="1"/>
        <end position="17"/>
    </location>
</feature>
<dbReference type="Ensembl" id="ENSSAUT00010043762.1">
    <property type="protein sequence ID" value="ENSSAUP00010041562.1"/>
    <property type="gene ID" value="ENSSAUG00010017477.1"/>
</dbReference>